<dbReference type="Proteomes" id="UP001501563">
    <property type="component" value="Unassembled WGS sequence"/>
</dbReference>
<keyword evidence="2" id="KW-0472">Membrane</keyword>
<feature type="transmembrane region" description="Helical" evidence="2">
    <location>
        <begin position="28"/>
        <end position="49"/>
    </location>
</feature>
<comment type="caution">
    <text evidence="3">The sequence shown here is derived from an EMBL/GenBank/DDBJ whole genome shotgun (WGS) entry which is preliminary data.</text>
</comment>
<protein>
    <recommendedName>
        <fullName evidence="5">Lipoprotein</fullName>
    </recommendedName>
</protein>
<accession>A0ABP7KN95</accession>
<evidence type="ECO:0000256" key="1">
    <source>
        <dbReference type="SAM" id="MobiDB-lite"/>
    </source>
</evidence>
<reference evidence="4" key="1">
    <citation type="journal article" date="2019" name="Int. J. Syst. Evol. Microbiol.">
        <title>The Global Catalogue of Microorganisms (GCM) 10K type strain sequencing project: providing services to taxonomists for standard genome sequencing and annotation.</title>
        <authorList>
            <consortium name="The Broad Institute Genomics Platform"/>
            <consortium name="The Broad Institute Genome Sequencing Center for Infectious Disease"/>
            <person name="Wu L."/>
            <person name="Ma J."/>
        </authorList>
    </citation>
    <scope>NUCLEOTIDE SEQUENCE [LARGE SCALE GENOMIC DNA]</scope>
    <source>
        <strain evidence="4">JCM 16578</strain>
    </source>
</reference>
<keyword evidence="4" id="KW-1185">Reference proteome</keyword>
<evidence type="ECO:0000256" key="2">
    <source>
        <dbReference type="SAM" id="Phobius"/>
    </source>
</evidence>
<feature type="region of interest" description="Disordered" evidence="1">
    <location>
        <begin position="1"/>
        <end position="21"/>
    </location>
</feature>
<evidence type="ECO:0000313" key="4">
    <source>
        <dbReference type="Proteomes" id="UP001501563"/>
    </source>
</evidence>
<proteinExistence type="predicted"/>
<evidence type="ECO:0000313" key="3">
    <source>
        <dbReference type="EMBL" id="GAA3882148.1"/>
    </source>
</evidence>
<dbReference type="RefSeq" id="WP_345551964.1">
    <property type="nucleotide sequence ID" value="NZ_BAAAZA010000018.1"/>
</dbReference>
<keyword evidence="2" id="KW-1133">Transmembrane helix</keyword>
<name>A0ABP7KN95_9ACTN</name>
<organism evidence="3 4">
    <name type="scientific">Streptomyces lannensis</name>
    <dbReference type="NCBI Taxonomy" id="766498"/>
    <lineage>
        <taxon>Bacteria</taxon>
        <taxon>Bacillati</taxon>
        <taxon>Actinomycetota</taxon>
        <taxon>Actinomycetes</taxon>
        <taxon>Kitasatosporales</taxon>
        <taxon>Streptomycetaceae</taxon>
        <taxon>Streptomyces</taxon>
    </lineage>
</organism>
<sequence>MTTHATERRHDQRPGSGQTRGRGIASRVLLLSVTALVACATGVAGTLLFQRTTAPDTSAVDAQAAGLAEDLRGDLNAGFYSGGGTYGGQFTEGTLVARVETHGGALLSAGAAQGGPGGTVHTAEVMLGLFPPSSGTVAANAYPVRCYRYTFGVGTYSVKQSVTSCPATRTDGRPGSLAAQMGALLTRQPTGPHAYRQTATSGYAHTPQGALDFLKDKHLVAAGDAVTVVSGTAAGDGVYVLALRINGACQYLRMDSTPTSARLIPMWTAPAVEQEPCTVKRAVAATELYGIDPAKAG</sequence>
<feature type="compositionally biased region" description="Basic and acidic residues" evidence="1">
    <location>
        <begin position="1"/>
        <end position="13"/>
    </location>
</feature>
<gene>
    <name evidence="3" type="ORF">GCM10022207_56250</name>
</gene>
<keyword evidence="2" id="KW-0812">Transmembrane</keyword>
<dbReference type="EMBL" id="BAAAZA010000018">
    <property type="protein sequence ID" value="GAA3882148.1"/>
    <property type="molecule type" value="Genomic_DNA"/>
</dbReference>
<evidence type="ECO:0008006" key="5">
    <source>
        <dbReference type="Google" id="ProtNLM"/>
    </source>
</evidence>